<dbReference type="Gramene" id="HORVU.MOREX.r2.3HG0248120.1">
    <property type="protein sequence ID" value="HORVU.MOREX.r2.3HG0248120.1.CDS.1"/>
    <property type="gene ID" value="HORVU.MOREX.r2.3HG0248120"/>
</dbReference>
<reference evidence="1" key="3">
    <citation type="submission" date="2022-01" db="UniProtKB">
        <authorList>
            <consortium name="EnsemblPlants"/>
        </authorList>
    </citation>
    <scope>IDENTIFICATION</scope>
    <source>
        <strain evidence="1">subsp. vulgare</strain>
    </source>
</reference>
<organism evidence="1 2">
    <name type="scientific">Hordeum vulgare subsp. vulgare</name>
    <name type="common">Domesticated barley</name>
    <dbReference type="NCBI Taxonomy" id="112509"/>
    <lineage>
        <taxon>Eukaryota</taxon>
        <taxon>Viridiplantae</taxon>
        <taxon>Streptophyta</taxon>
        <taxon>Embryophyta</taxon>
        <taxon>Tracheophyta</taxon>
        <taxon>Spermatophyta</taxon>
        <taxon>Magnoliopsida</taxon>
        <taxon>Liliopsida</taxon>
        <taxon>Poales</taxon>
        <taxon>Poaceae</taxon>
        <taxon>BOP clade</taxon>
        <taxon>Pooideae</taxon>
        <taxon>Triticodae</taxon>
        <taxon>Triticeae</taxon>
        <taxon>Hordeinae</taxon>
        <taxon>Hordeum</taxon>
    </lineage>
</organism>
<evidence type="ECO:0000313" key="2">
    <source>
        <dbReference type="Proteomes" id="UP000011116"/>
    </source>
</evidence>
<keyword evidence="2" id="KW-1185">Reference proteome</keyword>
<accession>A0A8I6XYX1</accession>
<dbReference type="AlphaFoldDB" id="A0A8I6XYX1"/>
<proteinExistence type="predicted"/>
<dbReference type="Proteomes" id="UP000011116">
    <property type="component" value="Chromosome 3H"/>
</dbReference>
<sequence>MAVAARLPACMHACMGGAAGRWWGVAGPTGPLGSVSVRVFSAPLGIRTALPRRAGAGMGRLLYGACCAGAGGRARYSALTAAPARVRIIC</sequence>
<dbReference type="EnsemblPlants" id="HORVU.MOREX.r3.3HG0297830.1">
    <property type="protein sequence ID" value="HORVU.MOREX.r3.3HG0297830.1.CDS1"/>
    <property type="gene ID" value="HORVU.MOREX.r3.3HG0297830"/>
</dbReference>
<evidence type="ECO:0000313" key="1">
    <source>
        <dbReference type="EnsemblPlants" id="HORVU.MOREX.r3.3HG0297830.1.CDS1"/>
    </source>
</evidence>
<reference evidence="1" key="2">
    <citation type="submission" date="2020-10" db="EMBL/GenBank/DDBJ databases">
        <authorList>
            <person name="Scholz U."/>
            <person name="Mascher M."/>
            <person name="Fiebig A."/>
        </authorList>
    </citation>
    <scope>NUCLEOTIDE SEQUENCE [LARGE SCALE GENOMIC DNA]</scope>
    <source>
        <strain evidence="1">cv. Morex</strain>
    </source>
</reference>
<dbReference type="Gramene" id="HORVU.MOREX.r3.3HG0297830.1">
    <property type="protein sequence ID" value="HORVU.MOREX.r3.3HG0297830.1.CDS1"/>
    <property type="gene ID" value="HORVU.MOREX.r3.3HG0297830"/>
</dbReference>
<protein>
    <submittedName>
        <fullName evidence="1">Uncharacterized protein</fullName>
    </submittedName>
</protein>
<name>A0A8I6XYX1_HORVV</name>
<reference evidence="2" key="1">
    <citation type="journal article" date="2012" name="Nature">
        <title>A physical, genetic and functional sequence assembly of the barley genome.</title>
        <authorList>
            <consortium name="The International Barley Genome Sequencing Consortium"/>
            <person name="Mayer K.F."/>
            <person name="Waugh R."/>
            <person name="Brown J.W."/>
            <person name="Schulman A."/>
            <person name="Langridge P."/>
            <person name="Platzer M."/>
            <person name="Fincher G.B."/>
            <person name="Muehlbauer G.J."/>
            <person name="Sato K."/>
            <person name="Close T.J."/>
            <person name="Wise R.P."/>
            <person name="Stein N."/>
        </authorList>
    </citation>
    <scope>NUCLEOTIDE SEQUENCE [LARGE SCALE GENOMIC DNA]</scope>
    <source>
        <strain evidence="2">cv. Morex</strain>
    </source>
</reference>